<dbReference type="EMBL" id="BAABHM010000017">
    <property type="protein sequence ID" value="GAA4712869.1"/>
    <property type="molecule type" value="Genomic_DNA"/>
</dbReference>
<evidence type="ECO:0000313" key="2">
    <source>
        <dbReference type="Proteomes" id="UP001500843"/>
    </source>
</evidence>
<name>A0ABP8XQA8_9MICO</name>
<gene>
    <name evidence="1" type="ORF">GCM10023198_39760</name>
</gene>
<proteinExistence type="predicted"/>
<organism evidence="1 2">
    <name type="scientific">Promicromonospora umidemergens</name>
    <dbReference type="NCBI Taxonomy" id="629679"/>
    <lineage>
        <taxon>Bacteria</taxon>
        <taxon>Bacillati</taxon>
        <taxon>Actinomycetota</taxon>
        <taxon>Actinomycetes</taxon>
        <taxon>Micrococcales</taxon>
        <taxon>Promicromonosporaceae</taxon>
        <taxon>Promicromonospora</taxon>
    </lineage>
</organism>
<comment type="caution">
    <text evidence="1">The sequence shown here is derived from an EMBL/GenBank/DDBJ whole genome shotgun (WGS) entry which is preliminary data.</text>
</comment>
<dbReference type="Proteomes" id="UP001500843">
    <property type="component" value="Unassembled WGS sequence"/>
</dbReference>
<evidence type="ECO:0000313" key="1">
    <source>
        <dbReference type="EMBL" id="GAA4712869.1"/>
    </source>
</evidence>
<protein>
    <submittedName>
        <fullName evidence="1">Uncharacterized protein</fullName>
    </submittedName>
</protein>
<accession>A0ABP8XQA8</accession>
<keyword evidence="2" id="KW-1185">Reference proteome</keyword>
<sequence length="118" mass="13135">MMGLRNHDLDLEKIEPNGSTLVNERTHLDGLTRALEDAFTAIRSVGPDRIDLVTVTKERICLQPADLDDGERIAHALGCDLPLDHRMLVPGHTLWTGTRHGLEIQVRSALRRPIGEEA</sequence>
<reference evidence="2" key="1">
    <citation type="journal article" date="2019" name="Int. J. Syst. Evol. Microbiol.">
        <title>The Global Catalogue of Microorganisms (GCM) 10K type strain sequencing project: providing services to taxonomists for standard genome sequencing and annotation.</title>
        <authorList>
            <consortium name="The Broad Institute Genomics Platform"/>
            <consortium name="The Broad Institute Genome Sequencing Center for Infectious Disease"/>
            <person name="Wu L."/>
            <person name="Ma J."/>
        </authorList>
    </citation>
    <scope>NUCLEOTIDE SEQUENCE [LARGE SCALE GENOMIC DNA]</scope>
    <source>
        <strain evidence="2">JCM 17975</strain>
    </source>
</reference>